<keyword evidence="2" id="KW-1185">Reference proteome</keyword>
<organism evidence="1 2">
    <name type="scientific">Acorus gramineus</name>
    <name type="common">Dwarf sweet flag</name>
    <dbReference type="NCBI Taxonomy" id="55184"/>
    <lineage>
        <taxon>Eukaryota</taxon>
        <taxon>Viridiplantae</taxon>
        <taxon>Streptophyta</taxon>
        <taxon>Embryophyta</taxon>
        <taxon>Tracheophyta</taxon>
        <taxon>Spermatophyta</taxon>
        <taxon>Magnoliopsida</taxon>
        <taxon>Liliopsida</taxon>
        <taxon>Acoraceae</taxon>
        <taxon>Acorus</taxon>
    </lineage>
</organism>
<reference evidence="1" key="2">
    <citation type="submission" date="2023-06" db="EMBL/GenBank/DDBJ databases">
        <authorList>
            <person name="Ma L."/>
            <person name="Liu K.-W."/>
            <person name="Li Z."/>
            <person name="Hsiao Y.-Y."/>
            <person name="Qi Y."/>
            <person name="Fu T."/>
            <person name="Tang G."/>
            <person name="Zhang D."/>
            <person name="Sun W.-H."/>
            <person name="Liu D.-K."/>
            <person name="Li Y."/>
            <person name="Chen G.-Z."/>
            <person name="Liu X.-D."/>
            <person name="Liao X.-Y."/>
            <person name="Jiang Y.-T."/>
            <person name="Yu X."/>
            <person name="Hao Y."/>
            <person name="Huang J."/>
            <person name="Zhao X.-W."/>
            <person name="Ke S."/>
            <person name="Chen Y.-Y."/>
            <person name="Wu W.-L."/>
            <person name="Hsu J.-L."/>
            <person name="Lin Y.-F."/>
            <person name="Huang M.-D."/>
            <person name="Li C.-Y."/>
            <person name="Huang L."/>
            <person name="Wang Z.-W."/>
            <person name="Zhao X."/>
            <person name="Zhong W.-Y."/>
            <person name="Peng D.-H."/>
            <person name="Ahmad S."/>
            <person name="Lan S."/>
            <person name="Zhang J.-S."/>
            <person name="Tsai W.-C."/>
            <person name="Van De Peer Y."/>
            <person name="Liu Z.-J."/>
        </authorList>
    </citation>
    <scope>NUCLEOTIDE SEQUENCE</scope>
    <source>
        <strain evidence="1">SCP</strain>
        <tissue evidence="1">Leaves</tissue>
    </source>
</reference>
<reference evidence="1" key="1">
    <citation type="journal article" date="2023" name="Nat. Commun.">
        <title>Diploid and tetraploid genomes of Acorus and the evolution of monocots.</title>
        <authorList>
            <person name="Ma L."/>
            <person name="Liu K.W."/>
            <person name="Li Z."/>
            <person name="Hsiao Y.Y."/>
            <person name="Qi Y."/>
            <person name="Fu T."/>
            <person name="Tang G.D."/>
            <person name="Zhang D."/>
            <person name="Sun W.H."/>
            <person name="Liu D.K."/>
            <person name="Li Y."/>
            <person name="Chen G.Z."/>
            <person name="Liu X.D."/>
            <person name="Liao X.Y."/>
            <person name="Jiang Y.T."/>
            <person name="Yu X."/>
            <person name="Hao Y."/>
            <person name="Huang J."/>
            <person name="Zhao X.W."/>
            <person name="Ke S."/>
            <person name="Chen Y.Y."/>
            <person name="Wu W.L."/>
            <person name="Hsu J.L."/>
            <person name="Lin Y.F."/>
            <person name="Huang M.D."/>
            <person name="Li C.Y."/>
            <person name="Huang L."/>
            <person name="Wang Z.W."/>
            <person name="Zhao X."/>
            <person name="Zhong W.Y."/>
            <person name="Peng D.H."/>
            <person name="Ahmad S."/>
            <person name="Lan S."/>
            <person name="Zhang J.S."/>
            <person name="Tsai W.C."/>
            <person name="Van de Peer Y."/>
            <person name="Liu Z.J."/>
        </authorList>
    </citation>
    <scope>NUCLEOTIDE SEQUENCE</scope>
    <source>
        <strain evidence="1">SCP</strain>
    </source>
</reference>
<protein>
    <submittedName>
        <fullName evidence="1">Uncharacterized protein</fullName>
    </submittedName>
</protein>
<gene>
    <name evidence="1" type="ORF">QJS04_geneDACA001434</name>
</gene>
<evidence type="ECO:0000313" key="1">
    <source>
        <dbReference type="EMBL" id="KAK1260085.1"/>
    </source>
</evidence>
<evidence type="ECO:0000313" key="2">
    <source>
        <dbReference type="Proteomes" id="UP001179952"/>
    </source>
</evidence>
<accession>A0AAV9A793</accession>
<sequence length="60" mass="6622">MKKFHKYLYSVTAKEIDSTLPWLKDAIESLFPYRVETEGADEVARAGGGCDQSSGRRGGV</sequence>
<comment type="caution">
    <text evidence="1">The sequence shown here is derived from an EMBL/GenBank/DDBJ whole genome shotgun (WGS) entry which is preliminary data.</text>
</comment>
<dbReference type="EMBL" id="JAUJYN010000012">
    <property type="protein sequence ID" value="KAK1260085.1"/>
    <property type="molecule type" value="Genomic_DNA"/>
</dbReference>
<dbReference type="Proteomes" id="UP001179952">
    <property type="component" value="Unassembled WGS sequence"/>
</dbReference>
<proteinExistence type="predicted"/>
<name>A0AAV9A793_ACOGR</name>
<dbReference type="AlphaFoldDB" id="A0AAV9A793"/>